<evidence type="ECO:0008006" key="3">
    <source>
        <dbReference type="Google" id="ProtNLM"/>
    </source>
</evidence>
<accession>A0A224XXF8</accession>
<sequence length="222" mass="24559">MLLLLRISLISLAVNLVLADQVVINQAVDQLLESAKIILRARGQDKIHVPKLDKTFEKTIMKKVKIKGEFHTSAGLFQDTASLHRTGDVTMNAQGNRLTLAASMGLSKLAIDFSHYDFKLLAIHSSGSLHAECNNNALSAVITLVHNGPQCTVELQHARIDNLGQFNVKMSGPDEFNQLGSVLFTWILNQFNDNIRALVNSHIESAIRDSLKKVDLCKMIPH</sequence>
<dbReference type="Gene3D" id="3.15.10.50">
    <property type="match status" value="1"/>
</dbReference>
<organism evidence="2">
    <name type="scientific">Panstrongylus lignarius</name>
    <dbReference type="NCBI Taxonomy" id="156445"/>
    <lineage>
        <taxon>Eukaryota</taxon>
        <taxon>Metazoa</taxon>
        <taxon>Ecdysozoa</taxon>
        <taxon>Arthropoda</taxon>
        <taxon>Hexapoda</taxon>
        <taxon>Insecta</taxon>
        <taxon>Pterygota</taxon>
        <taxon>Neoptera</taxon>
        <taxon>Paraneoptera</taxon>
        <taxon>Hemiptera</taxon>
        <taxon>Heteroptera</taxon>
        <taxon>Panheteroptera</taxon>
        <taxon>Cimicomorpha</taxon>
        <taxon>Reduviidae</taxon>
        <taxon>Triatominae</taxon>
        <taxon>Panstrongylus</taxon>
    </lineage>
</organism>
<evidence type="ECO:0000256" key="1">
    <source>
        <dbReference type="SAM" id="SignalP"/>
    </source>
</evidence>
<protein>
    <recommendedName>
        <fullName evidence="3">Hemolymph juvenile hormone binding protein</fullName>
    </recommendedName>
</protein>
<evidence type="ECO:0000313" key="2">
    <source>
        <dbReference type="EMBL" id="JAW12691.1"/>
    </source>
</evidence>
<name>A0A224XXF8_9HEMI</name>
<dbReference type="InterPro" id="IPR020234">
    <property type="entry name" value="Mite_allergen_group-7"/>
</dbReference>
<reference evidence="2" key="1">
    <citation type="journal article" date="2018" name="PLoS Negl. Trop. Dis.">
        <title>An insight into the salivary gland and fat body transcriptome of Panstrongylus lignarius (Hemiptera: Heteroptera), the main vector of Chagas disease in Peru.</title>
        <authorList>
            <person name="Nevoa J.C."/>
            <person name="Mendes M.T."/>
            <person name="da Silva M.V."/>
            <person name="Soares S.C."/>
            <person name="Oliveira C.J.F."/>
            <person name="Ribeiro J.M.C."/>
        </authorList>
    </citation>
    <scope>NUCLEOTIDE SEQUENCE</scope>
</reference>
<keyword evidence="1" id="KW-0732">Signal</keyword>
<dbReference type="AlphaFoldDB" id="A0A224XXF8"/>
<dbReference type="EMBL" id="GFTR01003735">
    <property type="protein sequence ID" value="JAW12691.1"/>
    <property type="molecule type" value="Transcribed_RNA"/>
</dbReference>
<feature type="signal peptide" evidence="1">
    <location>
        <begin position="1"/>
        <end position="19"/>
    </location>
</feature>
<feature type="chain" id="PRO_5012036288" description="Hemolymph juvenile hormone binding protein" evidence="1">
    <location>
        <begin position="20"/>
        <end position="222"/>
    </location>
</feature>
<dbReference type="InterPro" id="IPR038602">
    <property type="entry name" value="Mite_allergen_7_sf"/>
</dbReference>
<proteinExistence type="predicted"/>
<dbReference type="Pfam" id="PF16984">
    <property type="entry name" value="Grp7_allergen"/>
    <property type="match status" value="1"/>
</dbReference>